<proteinExistence type="inferred from homology"/>
<keyword evidence="3" id="KW-0479">Metal-binding</keyword>
<dbReference type="SFLD" id="SFLDG01017">
    <property type="entry name" value="Polyprenyl_Transferase_Like"/>
    <property type="match status" value="1"/>
</dbReference>
<dbReference type="CDD" id="cd00685">
    <property type="entry name" value="Trans_IPPS_HT"/>
    <property type="match status" value="1"/>
</dbReference>
<dbReference type="PANTHER" id="PTHR12001:SF44">
    <property type="entry name" value="GERANYLGERANYL PYROPHOSPHATE SYNTHASE"/>
    <property type="match status" value="1"/>
</dbReference>
<gene>
    <name evidence="7" type="primary">GGPS1</name>
    <name evidence="7" type="ORF">Bhyg_06750</name>
</gene>
<dbReference type="PANTHER" id="PTHR12001">
    <property type="entry name" value="GERANYLGERANYL PYROPHOSPHATE SYNTHASE"/>
    <property type="match status" value="1"/>
</dbReference>
<evidence type="ECO:0000256" key="4">
    <source>
        <dbReference type="ARBA" id="ARBA00022842"/>
    </source>
</evidence>
<evidence type="ECO:0000256" key="6">
    <source>
        <dbReference type="SAM" id="SignalP"/>
    </source>
</evidence>
<evidence type="ECO:0000256" key="3">
    <source>
        <dbReference type="ARBA" id="ARBA00022723"/>
    </source>
</evidence>
<keyword evidence="8" id="KW-1185">Reference proteome</keyword>
<name>A0A9Q0N2H0_9DIPT</name>
<keyword evidence="6" id="KW-0732">Signal</keyword>
<dbReference type="GO" id="GO:0120531">
    <property type="term" value="F:prenyl diphosphate synthase activity"/>
    <property type="evidence" value="ECO:0007669"/>
    <property type="project" value="UniProtKB-ARBA"/>
</dbReference>
<dbReference type="InterPro" id="IPR012674">
    <property type="entry name" value="Calycin"/>
</dbReference>
<dbReference type="PROSITE" id="PS00444">
    <property type="entry name" value="POLYPRENYL_SYNTHASE_2"/>
    <property type="match status" value="1"/>
</dbReference>
<dbReference type="InterPro" id="IPR033749">
    <property type="entry name" value="Polyprenyl_synt_CS"/>
</dbReference>
<organism evidence="7 8">
    <name type="scientific">Pseudolycoriella hygida</name>
    <dbReference type="NCBI Taxonomy" id="35572"/>
    <lineage>
        <taxon>Eukaryota</taxon>
        <taxon>Metazoa</taxon>
        <taxon>Ecdysozoa</taxon>
        <taxon>Arthropoda</taxon>
        <taxon>Hexapoda</taxon>
        <taxon>Insecta</taxon>
        <taxon>Pterygota</taxon>
        <taxon>Neoptera</taxon>
        <taxon>Endopterygota</taxon>
        <taxon>Diptera</taxon>
        <taxon>Nematocera</taxon>
        <taxon>Sciaroidea</taxon>
        <taxon>Sciaridae</taxon>
        <taxon>Pseudolycoriella</taxon>
    </lineage>
</organism>
<reference evidence="7" key="1">
    <citation type="submission" date="2022-07" db="EMBL/GenBank/DDBJ databases">
        <authorList>
            <person name="Trinca V."/>
            <person name="Uliana J.V.C."/>
            <person name="Torres T.T."/>
            <person name="Ward R.J."/>
            <person name="Monesi N."/>
        </authorList>
    </citation>
    <scope>NUCLEOTIDE SEQUENCE</scope>
    <source>
        <strain evidence="7">HSMRA1968</strain>
        <tissue evidence="7">Whole embryos</tissue>
    </source>
</reference>
<sequence length="580" mass="67888">MSPYVCLLFSLFLGINGRLFEGQCRNTLSPVVFPFNYKWYLGTWYEIEWYDDEYPTYDECIKFTYTRTSSNAFTMTLDLKESNNNFASQQFQGHGIVYEPGLLPRRLFSSGRLSTTFGTGTPTRVNHQILATDYKHYAFVWDCVNVNGTHYNEKMWYFDRQPNPIRRPAQVEKLIRLYFDEQYIRKTYHGPNLNVEFSVSVQSVPLSEMDEFNLILEECRDKSKQQEQDGILLQPFVYIQQIPGKNVRAKLALAFNYWLNIPEDKLKNIGEIVQMLHNSSLLIDDIEDNSILRRGVPVAHSIYGVASTINAANYVFFLALEKVQQLGHECATQVYTEQLLELHRGQGMEIYWRDNFTCPTESEYKQMTIRKTGGLFMLAIRLMQLFSENKKDYSKLTAILGLYFQIRDDYCNLICKEYSENKSFCEDLTEGKFSFPIIHAVHFQKHDRQVLHILRQRTRDIEVKKYCINLLDKLGSFKYTRDILDKLDQEARQEVALFGPNPFMENLLDELLTTVNSSNENISNVSNKNFSKKSGFLLFKAYTYKTKHNIELIIALNEANNKCKWIQTGVYILYFITDMK</sequence>
<protein>
    <submittedName>
        <fullName evidence="7">Geranylgeranyl pyrophosphate synthase</fullName>
    </submittedName>
</protein>
<dbReference type="InterPro" id="IPR000092">
    <property type="entry name" value="Polyprenyl_synt"/>
</dbReference>
<dbReference type="PROSITE" id="PS00723">
    <property type="entry name" value="POLYPRENYL_SYNTHASE_1"/>
    <property type="match status" value="1"/>
</dbReference>
<comment type="similarity">
    <text evidence="2">Belongs to the FPP/GGPP synthase family.</text>
</comment>
<dbReference type="OrthoDB" id="6921389at2759"/>
<dbReference type="InterPro" id="IPR008949">
    <property type="entry name" value="Isoprenoid_synthase_dom_sf"/>
</dbReference>
<dbReference type="Gene3D" id="1.10.600.10">
    <property type="entry name" value="Farnesyl Diphosphate Synthase"/>
    <property type="match status" value="1"/>
</dbReference>
<keyword evidence="5" id="KW-0414">Isoprene biosynthesis</keyword>
<feature type="chain" id="PRO_5040396630" evidence="6">
    <location>
        <begin position="18"/>
        <end position="580"/>
    </location>
</feature>
<dbReference type="FunFam" id="1.10.600.10:FF:000009">
    <property type="entry name" value="Geranylgeranyl pyrophosphate synthase"/>
    <property type="match status" value="1"/>
</dbReference>
<dbReference type="Proteomes" id="UP001151699">
    <property type="component" value="Chromosome B"/>
</dbReference>
<dbReference type="AlphaFoldDB" id="A0A9Q0N2H0"/>
<comment type="cofactor">
    <cofactor evidence="1">
        <name>Mg(2+)</name>
        <dbReference type="ChEBI" id="CHEBI:18420"/>
    </cofactor>
</comment>
<evidence type="ECO:0000256" key="1">
    <source>
        <dbReference type="ARBA" id="ARBA00001946"/>
    </source>
</evidence>
<comment type="caution">
    <text evidence="7">The sequence shown here is derived from an EMBL/GenBank/DDBJ whole genome shotgun (WGS) entry which is preliminary data.</text>
</comment>
<dbReference type="Pfam" id="PF00348">
    <property type="entry name" value="polyprenyl_synt"/>
    <property type="match status" value="1"/>
</dbReference>
<dbReference type="Gene3D" id="2.40.128.20">
    <property type="match status" value="1"/>
</dbReference>
<evidence type="ECO:0000313" key="7">
    <source>
        <dbReference type="EMBL" id="KAJ6641807.1"/>
    </source>
</evidence>
<accession>A0A9Q0N2H0</accession>
<dbReference type="EMBL" id="WJQU01000002">
    <property type="protein sequence ID" value="KAJ6641807.1"/>
    <property type="molecule type" value="Genomic_DNA"/>
</dbReference>
<evidence type="ECO:0000313" key="8">
    <source>
        <dbReference type="Proteomes" id="UP001151699"/>
    </source>
</evidence>
<dbReference type="GO" id="GO:0046872">
    <property type="term" value="F:metal ion binding"/>
    <property type="evidence" value="ECO:0007669"/>
    <property type="project" value="UniProtKB-KW"/>
</dbReference>
<evidence type="ECO:0000256" key="2">
    <source>
        <dbReference type="ARBA" id="ARBA00006706"/>
    </source>
</evidence>
<keyword evidence="4" id="KW-0460">Magnesium</keyword>
<evidence type="ECO:0000256" key="5">
    <source>
        <dbReference type="ARBA" id="ARBA00023229"/>
    </source>
</evidence>
<dbReference type="GO" id="GO:0042811">
    <property type="term" value="P:pheromone biosynthetic process"/>
    <property type="evidence" value="ECO:0007669"/>
    <property type="project" value="UniProtKB-ARBA"/>
</dbReference>
<dbReference type="SUPFAM" id="SSF50814">
    <property type="entry name" value="Lipocalins"/>
    <property type="match status" value="1"/>
</dbReference>
<dbReference type="SFLD" id="SFLDS00005">
    <property type="entry name" value="Isoprenoid_Synthase_Type_I"/>
    <property type="match status" value="1"/>
</dbReference>
<dbReference type="GO" id="GO:0008299">
    <property type="term" value="P:isoprenoid biosynthetic process"/>
    <property type="evidence" value="ECO:0007669"/>
    <property type="project" value="UniProtKB-KW"/>
</dbReference>
<dbReference type="SUPFAM" id="SSF48576">
    <property type="entry name" value="Terpenoid synthases"/>
    <property type="match status" value="1"/>
</dbReference>
<feature type="signal peptide" evidence="6">
    <location>
        <begin position="1"/>
        <end position="17"/>
    </location>
</feature>